<accession>A0A813KM29</accession>
<proteinExistence type="predicted"/>
<evidence type="ECO:0000313" key="2">
    <source>
        <dbReference type="Proteomes" id="UP000626109"/>
    </source>
</evidence>
<dbReference type="Proteomes" id="UP000626109">
    <property type="component" value="Unassembled WGS sequence"/>
</dbReference>
<protein>
    <submittedName>
        <fullName evidence="1">Uncharacterized protein</fullName>
    </submittedName>
</protein>
<reference evidence="1" key="1">
    <citation type="submission" date="2021-02" db="EMBL/GenBank/DDBJ databases">
        <authorList>
            <person name="Dougan E. K."/>
            <person name="Rhodes N."/>
            <person name="Thang M."/>
            <person name="Chan C."/>
        </authorList>
    </citation>
    <scope>NUCLEOTIDE SEQUENCE</scope>
</reference>
<organism evidence="1 2">
    <name type="scientific">Polarella glacialis</name>
    <name type="common">Dinoflagellate</name>
    <dbReference type="NCBI Taxonomy" id="89957"/>
    <lineage>
        <taxon>Eukaryota</taxon>
        <taxon>Sar</taxon>
        <taxon>Alveolata</taxon>
        <taxon>Dinophyceae</taxon>
        <taxon>Suessiales</taxon>
        <taxon>Suessiaceae</taxon>
        <taxon>Polarella</taxon>
    </lineage>
</organism>
<evidence type="ECO:0000313" key="1">
    <source>
        <dbReference type="EMBL" id="CAE8704873.1"/>
    </source>
</evidence>
<gene>
    <name evidence="1" type="ORF">PGLA2088_LOCUS33416</name>
</gene>
<comment type="caution">
    <text evidence="1">The sequence shown here is derived from an EMBL/GenBank/DDBJ whole genome shotgun (WGS) entry which is preliminary data.</text>
</comment>
<sequence>MAQRDGFGRLALQLVYSDNEGLEVLRSHAHDFGCGRGTPATAEELNWIVRNQETAWGSFSMPMHDDVTRAEMHLNEVVVHVRNHQTEMDEMLRKGIIVDTGRRCCQGYYQDLPIVQVKFVD</sequence>
<dbReference type="EMBL" id="CAJNNW010030869">
    <property type="protein sequence ID" value="CAE8704873.1"/>
    <property type="molecule type" value="Genomic_DNA"/>
</dbReference>
<dbReference type="AlphaFoldDB" id="A0A813KM29"/>
<name>A0A813KM29_POLGL</name>